<comment type="caution">
    <text evidence="3">The sequence shown here is derived from an EMBL/GenBank/DDBJ whole genome shotgun (WGS) entry which is preliminary data.</text>
</comment>
<dbReference type="EMBL" id="SSMQ01000005">
    <property type="protein sequence ID" value="TKD11839.1"/>
    <property type="molecule type" value="Genomic_DNA"/>
</dbReference>
<dbReference type="PROSITE" id="PS50818">
    <property type="entry name" value="INTEIN_C_TER"/>
    <property type="match status" value="1"/>
</dbReference>
<dbReference type="CDD" id="cd00081">
    <property type="entry name" value="Hint"/>
    <property type="match status" value="1"/>
</dbReference>
<protein>
    <recommendedName>
        <fullName evidence="2">Hint domain-containing protein</fullName>
    </recommendedName>
</protein>
<dbReference type="InterPro" id="IPR003587">
    <property type="entry name" value="Hint_dom_N"/>
</dbReference>
<reference evidence="3 4" key="1">
    <citation type="submission" date="2019-04" db="EMBL/GenBank/DDBJ databases">
        <authorList>
            <person name="Li Y."/>
            <person name="Wang J."/>
        </authorList>
    </citation>
    <scope>NUCLEOTIDE SEQUENCE [LARGE SCALE GENOMIC DNA]</scope>
    <source>
        <strain evidence="3 4">DSM 14668</strain>
    </source>
</reference>
<dbReference type="Pfam" id="PF07591">
    <property type="entry name" value="PT-HINT"/>
    <property type="match status" value="1"/>
</dbReference>
<dbReference type="NCBIfam" id="TIGR01443">
    <property type="entry name" value="intein_Cterm"/>
    <property type="match status" value="1"/>
</dbReference>
<name>A0A4U1JGZ4_9BACT</name>
<gene>
    <name evidence="3" type="ORF">E8A74_06820</name>
</gene>
<dbReference type="Gene3D" id="2.170.16.10">
    <property type="entry name" value="Hedgehog/Intein (Hint) domain"/>
    <property type="match status" value="2"/>
</dbReference>
<proteinExistence type="predicted"/>
<evidence type="ECO:0000313" key="4">
    <source>
        <dbReference type="Proteomes" id="UP000309215"/>
    </source>
</evidence>
<accession>A0A4U1JGZ4</accession>
<dbReference type="PROSITE" id="PS50817">
    <property type="entry name" value="INTEIN_N_TER"/>
    <property type="match status" value="1"/>
</dbReference>
<evidence type="ECO:0000256" key="1">
    <source>
        <dbReference type="SAM" id="SignalP"/>
    </source>
</evidence>
<keyword evidence="4" id="KW-1185">Reference proteome</keyword>
<dbReference type="SUPFAM" id="SSF51294">
    <property type="entry name" value="Hedgehog/intein (Hint) domain"/>
    <property type="match status" value="1"/>
</dbReference>
<evidence type="ECO:0000313" key="3">
    <source>
        <dbReference type="EMBL" id="TKD11839.1"/>
    </source>
</evidence>
<organism evidence="3 4">
    <name type="scientific">Polyangium fumosum</name>
    <dbReference type="NCBI Taxonomy" id="889272"/>
    <lineage>
        <taxon>Bacteria</taxon>
        <taxon>Pseudomonadati</taxon>
        <taxon>Myxococcota</taxon>
        <taxon>Polyangia</taxon>
        <taxon>Polyangiales</taxon>
        <taxon>Polyangiaceae</taxon>
        <taxon>Polyangium</taxon>
    </lineage>
</organism>
<dbReference type="OrthoDB" id="5475831at2"/>
<dbReference type="SMART" id="SM00306">
    <property type="entry name" value="HintN"/>
    <property type="match status" value="1"/>
</dbReference>
<dbReference type="InterPro" id="IPR030934">
    <property type="entry name" value="Intein_C"/>
</dbReference>
<dbReference type="GO" id="GO:0016539">
    <property type="term" value="P:intein-mediated protein splicing"/>
    <property type="evidence" value="ECO:0007669"/>
    <property type="project" value="InterPro"/>
</dbReference>
<dbReference type="InterPro" id="IPR036844">
    <property type="entry name" value="Hint_dom_sf"/>
</dbReference>
<feature type="signal peptide" evidence="1">
    <location>
        <begin position="1"/>
        <end position="28"/>
    </location>
</feature>
<dbReference type="AlphaFoldDB" id="A0A4U1JGZ4"/>
<feature type="chain" id="PRO_5020355996" description="Hint domain-containing protein" evidence="1">
    <location>
        <begin position="29"/>
        <end position="670"/>
    </location>
</feature>
<feature type="domain" description="Hint" evidence="2">
    <location>
        <begin position="536"/>
        <end position="631"/>
    </location>
</feature>
<sequence length="670" mass="72126">MATLHPQRRRAWRTLLVLGAGLRASCGAADTGLGVADAAPKLPEAQAVASITEFNDDRGLPALRFRLLKPSAPFDRLTVRRSRGPIVPSSCDAGELFATFPQAKLRGTRLTLPTTAKKPLSDGDSYRVCAYRKERLVATSTLAGERHVPWLSAHALPGAIEVGVRVTPLDDDAVSFALVLAEKGEPLGGLVRMNCRDGRVVREAGRAVFAAAGGDDLTLPIRLALPEIRRDRRYAVLGCVRDREGRLHAVDDAWGSSVSLLDGSEERNIVATPSGGVQADRLVVGHHVLAYDVAKKKQVTTRVRAVREKSFPSVWLRLDDGRRIQVPQARGFFLPDAGTFRAASKLQKGDVLLTSSGARPRLAAAPSDAERFHAAWLDVGAPDDCFIDDLLVRDERPSQARPGEPDKLSPPPAGPIELVPAPSSYDCSLDVTLRVRELPPEARAVAIVAAPQEKAPGARTALACDAGTVVRTLDRRLLDALLGERALRTADGAELDVQLSGVPIDCDGGYLLMPCLRDAKGTMRPSTHAVHGIAGASCFAAGTPVTTPRGEVPIERLRPGDAVIGYDVESSARRVLQVRRLAEREERPVATFRLSNGEELRVTAEHPIFVVGRGYVRARALEIGDVLLGVDSAPVTLDARTDFDHRTTVYDLSVDGLHNYFAGGVLVHNY</sequence>
<keyword evidence="1" id="KW-0732">Signal</keyword>
<dbReference type="Proteomes" id="UP000309215">
    <property type="component" value="Unassembled WGS sequence"/>
</dbReference>
<dbReference type="RefSeq" id="WP_136928113.1">
    <property type="nucleotide sequence ID" value="NZ_SSMQ01000005.1"/>
</dbReference>
<dbReference type="NCBIfam" id="TIGR01445">
    <property type="entry name" value="intein_Nterm"/>
    <property type="match status" value="1"/>
</dbReference>
<evidence type="ECO:0000259" key="2">
    <source>
        <dbReference type="SMART" id="SM00306"/>
    </source>
</evidence>
<dbReference type="InterPro" id="IPR006141">
    <property type="entry name" value="Intein_N"/>
</dbReference>